<name>A0A2T6C167_9FLAO</name>
<evidence type="ECO:0000313" key="2">
    <source>
        <dbReference type="EMBL" id="PTX62064.1"/>
    </source>
</evidence>
<comment type="caution">
    <text evidence="2">The sequence shown here is derived from an EMBL/GenBank/DDBJ whole genome shotgun (WGS) entry which is preliminary data.</text>
</comment>
<feature type="transmembrane region" description="Helical" evidence="1">
    <location>
        <begin position="96"/>
        <end position="113"/>
    </location>
</feature>
<gene>
    <name evidence="2" type="ORF">C8N46_103162</name>
</gene>
<dbReference type="AlphaFoldDB" id="A0A2T6C167"/>
<feature type="transmembrane region" description="Helical" evidence="1">
    <location>
        <begin position="56"/>
        <end position="75"/>
    </location>
</feature>
<reference evidence="2 3" key="1">
    <citation type="submission" date="2018-04" db="EMBL/GenBank/DDBJ databases">
        <title>Genomic Encyclopedia of Archaeal and Bacterial Type Strains, Phase II (KMG-II): from individual species to whole genera.</title>
        <authorList>
            <person name="Goeker M."/>
        </authorList>
    </citation>
    <scope>NUCLEOTIDE SEQUENCE [LARGE SCALE GENOMIC DNA]</scope>
    <source>
        <strain evidence="2 3">DSM 25731</strain>
    </source>
</reference>
<evidence type="ECO:0000313" key="3">
    <source>
        <dbReference type="Proteomes" id="UP000244090"/>
    </source>
</evidence>
<protein>
    <submittedName>
        <fullName evidence="2">Uncharacterized protein</fullName>
    </submittedName>
</protein>
<feature type="transmembrane region" description="Helical" evidence="1">
    <location>
        <begin position="6"/>
        <end position="24"/>
    </location>
</feature>
<keyword evidence="3" id="KW-1185">Reference proteome</keyword>
<keyword evidence="1" id="KW-0472">Membrane</keyword>
<proteinExistence type="predicted"/>
<sequence>MKYKSIQRVQQFLLILLFIGMMVYQNMAMHIKTLSVIPWIWGFLAGHVYITQKKRWLHELLGFGLLIAITIILFFKQTEIIQFITQQDITNIITEIHLVYVVAGFVLGMLLWARTSSS</sequence>
<keyword evidence="1" id="KW-1133">Transmembrane helix</keyword>
<evidence type="ECO:0000256" key="1">
    <source>
        <dbReference type="SAM" id="Phobius"/>
    </source>
</evidence>
<accession>A0A2T6C167</accession>
<keyword evidence="1" id="KW-0812">Transmembrane</keyword>
<dbReference type="EMBL" id="QBKT01000003">
    <property type="protein sequence ID" value="PTX62064.1"/>
    <property type="molecule type" value="Genomic_DNA"/>
</dbReference>
<organism evidence="2 3">
    <name type="scientific">Kordia periserrulae</name>
    <dbReference type="NCBI Taxonomy" id="701523"/>
    <lineage>
        <taxon>Bacteria</taxon>
        <taxon>Pseudomonadati</taxon>
        <taxon>Bacteroidota</taxon>
        <taxon>Flavobacteriia</taxon>
        <taxon>Flavobacteriales</taxon>
        <taxon>Flavobacteriaceae</taxon>
        <taxon>Kordia</taxon>
    </lineage>
</organism>
<dbReference type="Proteomes" id="UP000244090">
    <property type="component" value="Unassembled WGS sequence"/>
</dbReference>